<proteinExistence type="predicted"/>
<organism evidence="4 5">
    <name type="scientific">Marvinbryantia formatexigens DSM 14469</name>
    <dbReference type="NCBI Taxonomy" id="478749"/>
    <lineage>
        <taxon>Bacteria</taxon>
        <taxon>Bacillati</taxon>
        <taxon>Bacillota</taxon>
        <taxon>Clostridia</taxon>
        <taxon>Lachnospirales</taxon>
        <taxon>Lachnospiraceae</taxon>
        <taxon>Marvinbryantia</taxon>
    </lineage>
</organism>
<evidence type="ECO:0000313" key="4">
    <source>
        <dbReference type="EMBL" id="EET60574.1"/>
    </source>
</evidence>
<evidence type="ECO:0000256" key="1">
    <source>
        <dbReference type="ARBA" id="ARBA00022676"/>
    </source>
</evidence>
<dbReference type="STRING" id="168384.SAMN05660368_02099"/>
<dbReference type="AlphaFoldDB" id="C6LFI9"/>
<keyword evidence="5" id="KW-1185">Reference proteome</keyword>
<dbReference type="CDD" id="cd00761">
    <property type="entry name" value="Glyco_tranf_GTA_type"/>
    <property type="match status" value="2"/>
</dbReference>
<feature type="domain" description="Glycosyltransferase 2-like" evidence="3">
    <location>
        <begin position="8"/>
        <end position="157"/>
    </location>
</feature>
<dbReference type="Proteomes" id="UP000005561">
    <property type="component" value="Unassembled WGS sequence"/>
</dbReference>
<accession>C6LFI9</accession>
<dbReference type="InterPro" id="IPR029044">
    <property type="entry name" value="Nucleotide-diphossugar_trans"/>
</dbReference>
<dbReference type="SUPFAM" id="SSF53448">
    <property type="entry name" value="Nucleotide-diphospho-sugar transferases"/>
    <property type="match status" value="2"/>
</dbReference>
<dbReference type="EMBL" id="ACCL02000010">
    <property type="protein sequence ID" value="EET60574.1"/>
    <property type="molecule type" value="Genomic_DNA"/>
</dbReference>
<dbReference type="PANTHER" id="PTHR22916:SF51">
    <property type="entry name" value="GLYCOSYLTRANSFERASE EPSH-RELATED"/>
    <property type="match status" value="1"/>
</dbReference>
<dbReference type="GO" id="GO:0016757">
    <property type="term" value="F:glycosyltransferase activity"/>
    <property type="evidence" value="ECO:0007669"/>
    <property type="project" value="UniProtKB-KW"/>
</dbReference>
<name>C6LFI9_9FIRM</name>
<keyword evidence="1" id="KW-0328">Glycosyltransferase</keyword>
<dbReference type="Pfam" id="PF00535">
    <property type="entry name" value="Glycos_transf_2"/>
    <property type="match status" value="2"/>
</dbReference>
<sequence>MADRKKVSVIIPVYNVEKYLEKCLDSVERQTLPEIEIICVNDGSTDGSLQILQSYAEKDDRIIIINKENGGLSSARNAGLAVAEGEYVYFLDSDDWILAETLEVLYDECKKENLDTILFDADSIFETEEVERLHPSYRDYYHREDCFGNTVTGQRLFAEMMPREQYRSSACLQMNRRAFLEQYGLGFREGMIHEDELFTLQVSLRAERAKHLARPFYQRLVREESIMTSVRAIRSAFGYYVCNQLILAEATELVKEKDIMDIYVNKISRLRRSIKSALKDVKRGEIDRFTSNRLEDMALLEQFKYEQRLVISNRNLRKKIQELRASTTFKVGKTVTFIPRKLKSAYRVLKKKGIKELYKAILYKIAPGYYAKKYVEISIIMPVYNGEKYLWRCIRSLQKQMFRDIEIICVDDKSTDRSMELLQERARHDKRVRILQQEHLGAGSARNLGMKEARGKYLLFLDCDDLFDKNMCRELYRAAEKHDAQVVLFGAQRMDMMNNRTERMGWVLRSSELPKDAVFSGQEIADRLFQITSNCPWSKMFRRDFILENGLEFQSTRHCNDAYFVRMAMALAERMTMVDQIFTTYRFNMGASTQGVKHEAPLEFYKAFSAVKEALTEKGLFALYKKSFVNWTLTESLFNYRTMKTAEAKAAIKEKMLTEGFDYFGITECSPEDIYNPQLYEEYLEFRKG</sequence>
<evidence type="ECO:0000256" key="2">
    <source>
        <dbReference type="ARBA" id="ARBA00022679"/>
    </source>
</evidence>
<gene>
    <name evidence="4" type="ORF">BRYFOR_07392</name>
</gene>
<reference evidence="4" key="1">
    <citation type="submission" date="2009-07" db="EMBL/GenBank/DDBJ databases">
        <authorList>
            <person name="Weinstock G."/>
            <person name="Sodergren E."/>
            <person name="Clifton S."/>
            <person name="Fulton L."/>
            <person name="Fulton B."/>
            <person name="Courtney L."/>
            <person name="Fronick C."/>
            <person name="Harrison M."/>
            <person name="Strong C."/>
            <person name="Farmer C."/>
            <person name="Delahaunty K."/>
            <person name="Markovic C."/>
            <person name="Hall O."/>
            <person name="Minx P."/>
            <person name="Tomlinson C."/>
            <person name="Mitreva M."/>
            <person name="Nelson J."/>
            <person name="Hou S."/>
            <person name="Wollam A."/>
            <person name="Pepin K.H."/>
            <person name="Johnson M."/>
            <person name="Bhonagiri V."/>
            <person name="Nash W.E."/>
            <person name="Warren W."/>
            <person name="Chinwalla A."/>
            <person name="Mardis E.R."/>
            <person name="Wilson R.K."/>
        </authorList>
    </citation>
    <scope>NUCLEOTIDE SEQUENCE [LARGE SCALE GENOMIC DNA]</scope>
    <source>
        <strain evidence="4">DSM 14469</strain>
    </source>
</reference>
<dbReference type="InterPro" id="IPR001173">
    <property type="entry name" value="Glyco_trans_2-like"/>
</dbReference>
<protein>
    <recommendedName>
        <fullName evidence="3">Glycosyltransferase 2-like domain-containing protein</fullName>
    </recommendedName>
</protein>
<dbReference type="RefSeq" id="WP_006862183.1">
    <property type="nucleotide sequence ID" value="NZ_ACCL02000010.1"/>
</dbReference>
<keyword evidence="2" id="KW-0808">Transferase</keyword>
<feature type="domain" description="Glycosyltransferase 2-like" evidence="3">
    <location>
        <begin position="378"/>
        <end position="546"/>
    </location>
</feature>
<comment type="caution">
    <text evidence="4">The sequence shown here is derived from an EMBL/GenBank/DDBJ whole genome shotgun (WGS) entry which is preliminary data.</text>
</comment>
<evidence type="ECO:0000313" key="5">
    <source>
        <dbReference type="Proteomes" id="UP000005561"/>
    </source>
</evidence>
<dbReference type="OrthoDB" id="3189257at2"/>
<dbReference type="PANTHER" id="PTHR22916">
    <property type="entry name" value="GLYCOSYLTRANSFERASE"/>
    <property type="match status" value="1"/>
</dbReference>
<dbReference type="eggNOG" id="COG1216">
    <property type="taxonomic scope" value="Bacteria"/>
</dbReference>
<dbReference type="Gene3D" id="3.90.550.10">
    <property type="entry name" value="Spore Coat Polysaccharide Biosynthesis Protein SpsA, Chain A"/>
    <property type="match status" value="2"/>
</dbReference>
<evidence type="ECO:0000259" key="3">
    <source>
        <dbReference type="Pfam" id="PF00535"/>
    </source>
</evidence>